<feature type="domain" description="Polymerase beta nucleotidyltransferase" evidence="2">
    <location>
        <begin position="124"/>
        <end position="210"/>
    </location>
</feature>
<dbReference type="EMBL" id="PHNJ01000018">
    <property type="protein sequence ID" value="TYL36379.1"/>
    <property type="molecule type" value="Genomic_DNA"/>
</dbReference>
<gene>
    <name evidence="3" type="ORF">CV102_22375</name>
</gene>
<evidence type="ECO:0000313" key="4">
    <source>
        <dbReference type="Proteomes" id="UP000766904"/>
    </source>
</evidence>
<dbReference type="PANTHER" id="PTHR33933:SF1">
    <property type="entry name" value="PROTEIN ADENYLYLTRANSFERASE MNTA-RELATED"/>
    <property type="match status" value="1"/>
</dbReference>
<dbReference type="Pfam" id="PF08279">
    <property type="entry name" value="HTH_11"/>
    <property type="match status" value="1"/>
</dbReference>
<dbReference type="InterPro" id="IPR041633">
    <property type="entry name" value="Polbeta"/>
</dbReference>
<feature type="domain" description="Helix-turn-helix type 11" evidence="1">
    <location>
        <begin position="28"/>
        <end position="78"/>
    </location>
</feature>
<reference evidence="3" key="1">
    <citation type="submission" date="2017-11" db="EMBL/GenBank/DDBJ databases">
        <authorList>
            <person name="Kajale S.C."/>
            <person name="Sharma A."/>
        </authorList>
    </citation>
    <scope>NUCLEOTIDE SEQUENCE</scope>
    <source>
        <strain evidence="3">LS1_42</strain>
    </source>
</reference>
<name>A0A8J8Q073_9EURY</name>
<dbReference type="Pfam" id="PF18765">
    <property type="entry name" value="Polbeta"/>
    <property type="match status" value="1"/>
</dbReference>
<keyword evidence="4" id="KW-1185">Reference proteome</keyword>
<sequence length="226" mass="25483">MAKQEIAVCIDVNPSEDIDIFRIHAADDILRLLADAHETEFTIAELVDATDVTRSTVWRAVDLLDGIGAVRVRETPQRNYVAIDPDRLQKDDPILAIAQTEFHDPVREFVGRVRETIADSNEVDAVVGIMVFGSVARGEADRQSDIDLFVVVDGNRTSARRLVTDVVSDLSEQRFNGDRFDFEPYVESTESAQRAGSKLREIFQEGITVYRSRRLQSLRKEVFADE</sequence>
<dbReference type="SUPFAM" id="SSF46785">
    <property type="entry name" value="Winged helix' DNA-binding domain"/>
    <property type="match status" value="1"/>
</dbReference>
<organism evidence="3 4">
    <name type="scientific">Natronococcus pandeyae</name>
    <dbReference type="NCBI Taxonomy" id="2055836"/>
    <lineage>
        <taxon>Archaea</taxon>
        <taxon>Methanobacteriati</taxon>
        <taxon>Methanobacteriota</taxon>
        <taxon>Stenosarchaea group</taxon>
        <taxon>Halobacteria</taxon>
        <taxon>Halobacteriales</taxon>
        <taxon>Natrialbaceae</taxon>
        <taxon>Natronococcus</taxon>
    </lineage>
</organism>
<dbReference type="Gene3D" id="1.10.10.10">
    <property type="entry name" value="Winged helix-like DNA-binding domain superfamily/Winged helix DNA-binding domain"/>
    <property type="match status" value="1"/>
</dbReference>
<evidence type="ECO:0000259" key="2">
    <source>
        <dbReference type="Pfam" id="PF18765"/>
    </source>
</evidence>
<dbReference type="AlphaFoldDB" id="A0A8J8Q073"/>
<comment type="caution">
    <text evidence="3">The sequence shown here is derived from an EMBL/GenBank/DDBJ whole genome shotgun (WGS) entry which is preliminary data.</text>
</comment>
<dbReference type="RefSeq" id="WP_148860214.1">
    <property type="nucleotide sequence ID" value="NZ_PHNJ01000018.1"/>
</dbReference>
<dbReference type="Gene3D" id="3.30.460.10">
    <property type="entry name" value="Beta Polymerase, domain 2"/>
    <property type="match status" value="1"/>
</dbReference>
<dbReference type="PANTHER" id="PTHR33933">
    <property type="entry name" value="NUCLEOTIDYLTRANSFERASE"/>
    <property type="match status" value="1"/>
</dbReference>
<evidence type="ECO:0000313" key="3">
    <source>
        <dbReference type="EMBL" id="TYL36379.1"/>
    </source>
</evidence>
<dbReference type="OrthoDB" id="9287at2157"/>
<dbReference type="InterPro" id="IPR013196">
    <property type="entry name" value="HTH_11"/>
</dbReference>
<dbReference type="InterPro" id="IPR043519">
    <property type="entry name" value="NT_sf"/>
</dbReference>
<dbReference type="InterPro" id="IPR036388">
    <property type="entry name" value="WH-like_DNA-bd_sf"/>
</dbReference>
<dbReference type="SUPFAM" id="SSF81301">
    <property type="entry name" value="Nucleotidyltransferase"/>
    <property type="match status" value="1"/>
</dbReference>
<accession>A0A8J8Q073</accession>
<dbReference type="Proteomes" id="UP000766904">
    <property type="component" value="Unassembled WGS sequence"/>
</dbReference>
<evidence type="ECO:0000259" key="1">
    <source>
        <dbReference type="Pfam" id="PF08279"/>
    </source>
</evidence>
<dbReference type="InterPro" id="IPR036390">
    <property type="entry name" value="WH_DNA-bd_sf"/>
</dbReference>
<proteinExistence type="predicted"/>
<dbReference type="GO" id="GO:0016779">
    <property type="term" value="F:nucleotidyltransferase activity"/>
    <property type="evidence" value="ECO:0007669"/>
    <property type="project" value="InterPro"/>
</dbReference>
<dbReference type="InterPro" id="IPR052548">
    <property type="entry name" value="Type_VII_TA_antitoxin"/>
</dbReference>
<dbReference type="CDD" id="cd05403">
    <property type="entry name" value="NT_KNTase_like"/>
    <property type="match status" value="1"/>
</dbReference>
<protein>
    <submittedName>
        <fullName evidence="3">DNA polymerase subunit beta</fullName>
    </submittedName>
</protein>